<evidence type="ECO:0000259" key="4">
    <source>
        <dbReference type="PROSITE" id="PS51722"/>
    </source>
</evidence>
<dbReference type="SMART" id="SM00889">
    <property type="entry name" value="EFG_IV"/>
    <property type="match status" value="1"/>
</dbReference>
<dbReference type="Pfam" id="PF03764">
    <property type="entry name" value="EFG_IV"/>
    <property type="match status" value="1"/>
</dbReference>
<dbReference type="Pfam" id="PF14492">
    <property type="entry name" value="EFG_III"/>
    <property type="match status" value="1"/>
</dbReference>
<dbReference type="SUPFAM" id="SSF54211">
    <property type="entry name" value="Ribosomal protein S5 domain 2-like"/>
    <property type="match status" value="1"/>
</dbReference>
<dbReference type="Pfam" id="PF00679">
    <property type="entry name" value="EFG_C"/>
    <property type="match status" value="1"/>
</dbReference>
<dbReference type="EMBL" id="BJON01000014">
    <property type="protein sequence ID" value="GED69993.1"/>
    <property type="molecule type" value="Genomic_DNA"/>
</dbReference>
<dbReference type="RefSeq" id="WP_201783411.1">
    <property type="nucleotide sequence ID" value="NZ_BJON01000014.1"/>
</dbReference>
<proteinExistence type="predicted"/>
<accession>A0A0K9YPD2</accession>
<keyword evidence="2" id="KW-0648">Protein biosynthesis</keyword>
<evidence type="ECO:0000256" key="2">
    <source>
        <dbReference type="ARBA" id="ARBA00022917"/>
    </source>
</evidence>
<dbReference type="Gene3D" id="2.40.30.10">
    <property type="entry name" value="Translation factors"/>
    <property type="match status" value="1"/>
</dbReference>
<dbReference type="Gene3D" id="3.30.70.870">
    <property type="entry name" value="Elongation Factor G (Translational Gtpase), domain 3"/>
    <property type="match status" value="1"/>
</dbReference>
<feature type="domain" description="Tr-type G" evidence="4">
    <location>
        <begin position="1"/>
        <end position="251"/>
    </location>
</feature>
<comment type="caution">
    <text evidence="6">The sequence shown here is derived from an EMBL/GenBank/DDBJ whole genome shotgun (WGS) entry which is preliminary data.</text>
</comment>
<evidence type="ECO:0000313" key="8">
    <source>
        <dbReference type="Proteomes" id="UP000319578"/>
    </source>
</evidence>
<dbReference type="InterPro" id="IPR041095">
    <property type="entry name" value="EFG_II"/>
</dbReference>
<dbReference type="SUPFAM" id="SSF52540">
    <property type="entry name" value="P-loop containing nucleoside triphosphate hydrolases"/>
    <property type="match status" value="1"/>
</dbReference>
<evidence type="ECO:0000313" key="5">
    <source>
        <dbReference type="EMBL" id="GED69993.1"/>
    </source>
</evidence>
<dbReference type="EMBL" id="LGIQ01000009">
    <property type="protein sequence ID" value="KNB70578.1"/>
    <property type="molecule type" value="Genomic_DNA"/>
</dbReference>
<dbReference type="Gene3D" id="3.30.230.10">
    <property type="match status" value="1"/>
</dbReference>
<dbReference type="InterPro" id="IPR035647">
    <property type="entry name" value="EFG_III/V"/>
</dbReference>
<dbReference type="GO" id="GO:0006412">
    <property type="term" value="P:translation"/>
    <property type="evidence" value="ECO:0007669"/>
    <property type="project" value="UniProtKB-KW"/>
</dbReference>
<keyword evidence="8" id="KW-1185">Reference proteome</keyword>
<dbReference type="STRING" id="54915.ADS79_16860"/>
<dbReference type="Proteomes" id="UP000319578">
    <property type="component" value="Unassembled WGS sequence"/>
</dbReference>
<dbReference type="InterPro" id="IPR000640">
    <property type="entry name" value="EFG_V-like"/>
</dbReference>
<dbReference type="PANTHER" id="PTHR43261">
    <property type="entry name" value="TRANSLATION ELONGATION FACTOR G-RELATED"/>
    <property type="match status" value="1"/>
</dbReference>
<protein>
    <submittedName>
        <fullName evidence="5">Tetracycline resistance protein</fullName>
    </submittedName>
</protein>
<keyword evidence="3" id="KW-0342">GTP-binding</keyword>
<dbReference type="GO" id="GO:0005525">
    <property type="term" value="F:GTP binding"/>
    <property type="evidence" value="ECO:0007669"/>
    <property type="project" value="UniProtKB-KW"/>
</dbReference>
<dbReference type="PROSITE" id="PS00301">
    <property type="entry name" value="G_TR_1"/>
    <property type="match status" value="1"/>
</dbReference>
<organism evidence="6 7">
    <name type="scientific">Brevibacillus reuszeri</name>
    <dbReference type="NCBI Taxonomy" id="54915"/>
    <lineage>
        <taxon>Bacteria</taxon>
        <taxon>Bacillati</taxon>
        <taxon>Bacillota</taxon>
        <taxon>Bacilli</taxon>
        <taxon>Bacillales</taxon>
        <taxon>Paenibacillaceae</taxon>
        <taxon>Brevibacillus</taxon>
    </lineage>
</organism>
<sequence length="657" mass="73794">MKKINIGILAHVDAGKTSLTERILFETGIISEIGSVDKGNTQTDSMEMERQRGITIQSAVVSFTLDHVKVNLIDTPGHPEFISEVERALRVLDGVILVISSVEGVQPQTRVLMKTLAKMGIPTIFFVNKIDRVGARYESLLTEIHDKLTPHALAMSVVANIGTSTAQTEMFTENNQDFMEALANRLGDLNEHFLEKYLYNEKDLTPADFEWEFLEQFKRAQLYPVLFGSAITGEGITYLITAIQNWLPSVHSEDTSVVRGKIFKIERGKNDEKIAYARVFTGEIKIRESLAYYRTNQAGERMGFTNKVTGLQHFSSGKTTNGTRAVSGDIVKIMGLTDCQVGDDIGMASTETTEALFSPPSLVTTIKACNEKETIHLYRALKRLAEQDPFIQIKQHPLQRELSIQLYGEIQKEVIQDQLKKEAHIDIEFLGTQPIYIEKAIFTGTAVERMGESGNPFYATVGFRIDPNPRATGIEYHLEVELGSLPLAFHKAIEETVYETLKQGLHGWEVRDLIVTLTDTAYASPVSTAGDFRKLTPLVLMRALTEATTQIYEPIHRFELEIPIDSLSKVLFKLTQASATYQNPIQNDQVFTILGMIPIKNIHPFEIQLPGWTQGEGVFLSEFHGYQPLHGEVPVCTRYDHNPLNRKEYLLHALNSM</sequence>
<dbReference type="PANTHER" id="PTHR43261:SF1">
    <property type="entry name" value="RIBOSOME-RELEASING FACTOR 2, MITOCHONDRIAL"/>
    <property type="match status" value="1"/>
</dbReference>
<evidence type="ECO:0000256" key="1">
    <source>
        <dbReference type="ARBA" id="ARBA00022741"/>
    </source>
</evidence>
<dbReference type="Pfam" id="PF00009">
    <property type="entry name" value="GTP_EFTU"/>
    <property type="match status" value="1"/>
</dbReference>
<name>A0A0K9YPD2_9BACL</name>
<evidence type="ECO:0000313" key="6">
    <source>
        <dbReference type="EMBL" id="KNB70578.1"/>
    </source>
</evidence>
<reference evidence="5 8" key="3">
    <citation type="submission" date="2019-06" db="EMBL/GenBank/DDBJ databases">
        <title>Whole genome shotgun sequence of Brevibacillus reuszeri NBRC 15719.</title>
        <authorList>
            <person name="Hosoyama A."/>
            <person name="Uohara A."/>
            <person name="Ohji S."/>
            <person name="Ichikawa N."/>
        </authorList>
    </citation>
    <scope>NUCLEOTIDE SEQUENCE [LARGE SCALE GENOMIC DNA]</scope>
    <source>
        <strain evidence="5 8">NBRC 15719</strain>
    </source>
</reference>
<dbReference type="InterPro" id="IPR014721">
    <property type="entry name" value="Ribsml_uS5_D2-typ_fold_subgr"/>
</dbReference>
<dbReference type="InterPro" id="IPR005517">
    <property type="entry name" value="Transl_elong_EFG/EF2_IV"/>
</dbReference>
<reference evidence="6" key="2">
    <citation type="submission" date="2015-07" db="EMBL/GenBank/DDBJ databases">
        <title>MeaNS - Measles Nucleotide Surveillance Program.</title>
        <authorList>
            <person name="Tran T."/>
            <person name="Druce J."/>
        </authorList>
    </citation>
    <scope>NUCLEOTIDE SEQUENCE</scope>
    <source>
        <strain evidence="6">DSM 9887</strain>
    </source>
</reference>
<dbReference type="PATRIC" id="fig|54915.3.peg.2431"/>
<dbReference type="NCBIfam" id="TIGR00231">
    <property type="entry name" value="small_GTP"/>
    <property type="match status" value="1"/>
</dbReference>
<dbReference type="AlphaFoldDB" id="A0A0K9YPD2"/>
<dbReference type="PRINTS" id="PR01037">
    <property type="entry name" value="TCRTETOQM"/>
</dbReference>
<dbReference type="InterPro" id="IPR027417">
    <property type="entry name" value="P-loop_NTPase"/>
</dbReference>
<dbReference type="InterPro" id="IPR009000">
    <property type="entry name" value="Transl_B-barrel_sf"/>
</dbReference>
<gene>
    <name evidence="6" type="ORF">ADS79_16860</name>
    <name evidence="5" type="ORF">BRE01_36950</name>
</gene>
<dbReference type="SUPFAM" id="SSF54980">
    <property type="entry name" value="EF-G C-terminal domain-like"/>
    <property type="match status" value="2"/>
</dbReference>
<dbReference type="CDD" id="cd01684">
    <property type="entry name" value="Tet_like_IV"/>
    <property type="match status" value="1"/>
</dbReference>
<dbReference type="CDD" id="cd04168">
    <property type="entry name" value="TetM_like"/>
    <property type="match status" value="1"/>
</dbReference>
<dbReference type="PRINTS" id="PR00315">
    <property type="entry name" value="ELONGATNFCT"/>
</dbReference>
<dbReference type="InterPro" id="IPR005225">
    <property type="entry name" value="Small_GTP-bd"/>
</dbReference>
<keyword evidence="1" id="KW-0547">Nucleotide-binding</keyword>
<dbReference type="InterPro" id="IPR031157">
    <property type="entry name" value="G_TR_CS"/>
</dbReference>
<dbReference type="GO" id="GO:0032790">
    <property type="term" value="P:ribosome disassembly"/>
    <property type="evidence" value="ECO:0007669"/>
    <property type="project" value="TreeGrafter"/>
</dbReference>
<dbReference type="SUPFAM" id="SSF50447">
    <property type="entry name" value="Translation proteins"/>
    <property type="match status" value="1"/>
</dbReference>
<evidence type="ECO:0000313" key="7">
    <source>
        <dbReference type="Proteomes" id="UP000036834"/>
    </source>
</evidence>
<dbReference type="InterPro" id="IPR020568">
    <property type="entry name" value="Ribosomal_Su5_D2-typ_SF"/>
</dbReference>
<dbReference type="InterPro" id="IPR000795">
    <property type="entry name" value="T_Tr_GTP-bd_dom"/>
</dbReference>
<dbReference type="Gene3D" id="3.40.50.300">
    <property type="entry name" value="P-loop containing nucleotide triphosphate hydrolases"/>
    <property type="match status" value="1"/>
</dbReference>
<evidence type="ECO:0000256" key="3">
    <source>
        <dbReference type="ARBA" id="ARBA00023134"/>
    </source>
</evidence>
<dbReference type="GO" id="GO:0003924">
    <property type="term" value="F:GTPase activity"/>
    <property type="evidence" value="ECO:0007669"/>
    <property type="project" value="InterPro"/>
</dbReference>
<dbReference type="Proteomes" id="UP000036834">
    <property type="component" value="Unassembled WGS sequence"/>
</dbReference>
<reference evidence="7" key="1">
    <citation type="submission" date="2015-07" db="EMBL/GenBank/DDBJ databases">
        <title>Genome sequencing project for genomic taxonomy and phylogenomics of Bacillus-like bacteria.</title>
        <authorList>
            <person name="Liu B."/>
            <person name="Wang J."/>
            <person name="Zhu Y."/>
            <person name="Liu G."/>
            <person name="Chen Q."/>
            <person name="Chen Z."/>
            <person name="Lan J."/>
            <person name="Che J."/>
            <person name="Ge C."/>
            <person name="Shi H."/>
            <person name="Pan Z."/>
            <person name="Liu X."/>
        </authorList>
    </citation>
    <scope>NUCLEOTIDE SEQUENCE [LARGE SCALE GENOMIC DNA]</scope>
    <source>
        <strain evidence="7">DSM 9887</strain>
    </source>
</reference>
<dbReference type="PROSITE" id="PS51722">
    <property type="entry name" value="G_TR_2"/>
    <property type="match status" value="1"/>
</dbReference>